<dbReference type="EMBL" id="PVUH01000013">
    <property type="protein sequence ID" value="PRW89934.1"/>
    <property type="molecule type" value="Genomic_DNA"/>
</dbReference>
<comment type="caution">
    <text evidence="1">The sequence shown here is derived from an EMBL/GenBank/DDBJ whole genome shotgun (WGS) entry which is preliminary data.</text>
</comment>
<dbReference type="AlphaFoldDB" id="A0A2T0I3P1"/>
<sequence>MSINTQLQSVTLKRVDFGGIDNNLFQVHAGGDMEQTLALAVDFNLALTTLCDRLDFSTNNNGDPVTCAELRALAHISNTASALIQSVRYGLRDELAKGIRYEN</sequence>
<evidence type="ECO:0000313" key="1">
    <source>
        <dbReference type="EMBL" id="PRW89934.1"/>
    </source>
</evidence>
<organism evidence="1 2">
    <name type="scientific">Pseudomonas fluorescens</name>
    <dbReference type="NCBI Taxonomy" id="294"/>
    <lineage>
        <taxon>Bacteria</taxon>
        <taxon>Pseudomonadati</taxon>
        <taxon>Pseudomonadota</taxon>
        <taxon>Gammaproteobacteria</taxon>
        <taxon>Pseudomonadales</taxon>
        <taxon>Pseudomonadaceae</taxon>
        <taxon>Pseudomonas</taxon>
    </lineage>
</organism>
<dbReference type="RefSeq" id="WP_106118274.1">
    <property type="nucleotide sequence ID" value="NZ_PVUH01000013.1"/>
</dbReference>
<name>A0A2T0I3P1_PSEFL</name>
<dbReference type="Proteomes" id="UP000239731">
    <property type="component" value="Unassembled WGS sequence"/>
</dbReference>
<reference evidence="1 2" key="1">
    <citation type="submission" date="2018-03" db="EMBL/GenBank/DDBJ databases">
        <title>Blue discolouration in mozzarella cheese caused by Pseudomonas fluorescens.</title>
        <authorList>
            <person name="Chiesa F."/>
            <person name="Dalmasso A."/>
            <person name="Lomonaco S."/>
        </authorList>
    </citation>
    <scope>NUCLEOTIDE SEQUENCE [LARGE SCALE GENOMIC DNA]</scope>
    <source>
        <strain evidence="1 2">11293</strain>
    </source>
</reference>
<evidence type="ECO:0000313" key="2">
    <source>
        <dbReference type="Proteomes" id="UP000239731"/>
    </source>
</evidence>
<gene>
    <name evidence="1" type="ORF">C7A10_19530</name>
</gene>
<proteinExistence type="predicted"/>
<protein>
    <submittedName>
        <fullName evidence="1">Uncharacterized protein</fullName>
    </submittedName>
</protein>
<accession>A0A2T0I3P1</accession>